<dbReference type="PANTHER" id="PTHR11645:SF0">
    <property type="entry name" value="PYRROLINE-5-CARBOXYLATE REDUCTASE 3"/>
    <property type="match status" value="1"/>
</dbReference>
<keyword evidence="7 9" id="KW-0560">Oxidoreductase</keyword>
<evidence type="ECO:0000256" key="8">
    <source>
        <dbReference type="ARBA" id="ARBA00058118"/>
    </source>
</evidence>
<comment type="catalytic activity">
    <reaction evidence="9">
        <text>L-proline + NAD(+) = (S)-1-pyrroline-5-carboxylate + NADH + 2 H(+)</text>
        <dbReference type="Rhea" id="RHEA:14105"/>
        <dbReference type="ChEBI" id="CHEBI:15378"/>
        <dbReference type="ChEBI" id="CHEBI:17388"/>
        <dbReference type="ChEBI" id="CHEBI:57540"/>
        <dbReference type="ChEBI" id="CHEBI:57945"/>
        <dbReference type="ChEBI" id="CHEBI:60039"/>
        <dbReference type="EC" id="1.5.1.2"/>
    </reaction>
</comment>
<dbReference type="Gene3D" id="1.10.3730.10">
    <property type="entry name" value="ProC C-terminal domain-like"/>
    <property type="match status" value="1"/>
</dbReference>
<comment type="subcellular location">
    <subcellularLocation>
        <location evidence="1 9">Cytoplasm</location>
    </subcellularLocation>
</comment>
<evidence type="ECO:0000256" key="10">
    <source>
        <dbReference type="NCBIfam" id="TIGR00112"/>
    </source>
</evidence>
<evidence type="ECO:0000256" key="7">
    <source>
        <dbReference type="ARBA" id="ARBA00023002"/>
    </source>
</evidence>
<protein>
    <recommendedName>
        <fullName evidence="9 10">Pyrroline-5-carboxylate reductase</fullName>
        <shortName evidence="9">P5C reductase</shortName>
        <shortName evidence="9">P5CR</shortName>
        <ecNumber evidence="9 10">1.5.1.2</ecNumber>
    </recommendedName>
    <alternativeName>
        <fullName evidence="9">PCA reductase</fullName>
    </alternativeName>
</protein>
<dbReference type="HAMAP" id="MF_01925">
    <property type="entry name" value="P5C_reductase"/>
    <property type="match status" value="1"/>
</dbReference>
<keyword evidence="4 9" id="KW-0028">Amino-acid biosynthesis</keyword>
<dbReference type="InterPro" id="IPR000304">
    <property type="entry name" value="Pyrroline-COOH_reductase"/>
</dbReference>
<dbReference type="InterPro" id="IPR029036">
    <property type="entry name" value="P5CR_dimer"/>
</dbReference>
<dbReference type="Proteomes" id="UP000238205">
    <property type="component" value="Unassembled WGS sequence"/>
</dbReference>
<dbReference type="InterPro" id="IPR028939">
    <property type="entry name" value="P5C_Rdtase_cat_N"/>
</dbReference>
<dbReference type="NCBIfam" id="TIGR00112">
    <property type="entry name" value="proC"/>
    <property type="match status" value="1"/>
</dbReference>
<dbReference type="Pfam" id="PF03807">
    <property type="entry name" value="F420_oxidored"/>
    <property type="match status" value="1"/>
</dbReference>
<dbReference type="GO" id="GO:0005737">
    <property type="term" value="C:cytoplasm"/>
    <property type="evidence" value="ECO:0007669"/>
    <property type="project" value="UniProtKB-SubCell"/>
</dbReference>
<feature type="domain" description="Pyrroline-5-carboxylate reductase dimerisation" evidence="13">
    <location>
        <begin position="157"/>
        <end position="260"/>
    </location>
</feature>
<dbReference type="SUPFAM" id="SSF51735">
    <property type="entry name" value="NAD(P)-binding Rossmann-fold domains"/>
    <property type="match status" value="1"/>
</dbReference>
<comment type="catalytic activity">
    <reaction evidence="9">
        <text>L-proline + NADP(+) = (S)-1-pyrroline-5-carboxylate + NADPH + 2 H(+)</text>
        <dbReference type="Rhea" id="RHEA:14109"/>
        <dbReference type="ChEBI" id="CHEBI:15378"/>
        <dbReference type="ChEBI" id="CHEBI:17388"/>
        <dbReference type="ChEBI" id="CHEBI:57783"/>
        <dbReference type="ChEBI" id="CHEBI:58349"/>
        <dbReference type="ChEBI" id="CHEBI:60039"/>
        <dbReference type="EC" id="1.5.1.2"/>
    </reaction>
</comment>
<name>A0A2T0W779_9LACT</name>
<comment type="similarity">
    <text evidence="2 9">Belongs to the pyrroline-5-carboxylate reductase family.</text>
</comment>
<evidence type="ECO:0000256" key="5">
    <source>
        <dbReference type="ARBA" id="ARBA00022650"/>
    </source>
</evidence>
<dbReference type="Gene3D" id="3.40.50.720">
    <property type="entry name" value="NAD(P)-binding Rossmann-like Domain"/>
    <property type="match status" value="1"/>
</dbReference>
<evidence type="ECO:0000256" key="1">
    <source>
        <dbReference type="ARBA" id="ARBA00004496"/>
    </source>
</evidence>
<evidence type="ECO:0000313" key="14">
    <source>
        <dbReference type="EMBL" id="PRY82552.1"/>
    </source>
</evidence>
<feature type="binding site" evidence="11">
    <location>
        <position position="55"/>
    </location>
    <ligand>
        <name>NADPH</name>
        <dbReference type="ChEBI" id="CHEBI:57783"/>
    </ligand>
</feature>
<dbReference type="FunFam" id="3.40.50.720:FF:000190">
    <property type="entry name" value="Pyrroline-5-carboxylate reductase"/>
    <property type="match status" value="1"/>
</dbReference>
<dbReference type="RefSeq" id="WP_106192950.1">
    <property type="nucleotide sequence ID" value="NZ_PVTO01000010.1"/>
</dbReference>
<evidence type="ECO:0000256" key="6">
    <source>
        <dbReference type="ARBA" id="ARBA00022857"/>
    </source>
</evidence>
<dbReference type="GO" id="GO:0004735">
    <property type="term" value="F:pyrroline-5-carboxylate reductase activity"/>
    <property type="evidence" value="ECO:0007669"/>
    <property type="project" value="UniProtKB-UniRule"/>
</dbReference>
<gene>
    <name evidence="9" type="primary">proC</name>
    <name evidence="14" type="ORF">CLV38_11011</name>
</gene>
<organism evidence="14 15">
    <name type="scientific">Alkalibacterium olivapovliticus</name>
    <dbReference type="NCBI Taxonomy" id="99907"/>
    <lineage>
        <taxon>Bacteria</taxon>
        <taxon>Bacillati</taxon>
        <taxon>Bacillota</taxon>
        <taxon>Bacilli</taxon>
        <taxon>Lactobacillales</taxon>
        <taxon>Carnobacteriaceae</taxon>
        <taxon>Alkalibacterium</taxon>
    </lineage>
</organism>
<evidence type="ECO:0000256" key="3">
    <source>
        <dbReference type="ARBA" id="ARBA00022490"/>
    </source>
</evidence>
<dbReference type="FunFam" id="1.10.3730.10:FF:000001">
    <property type="entry name" value="Pyrroline-5-carboxylate reductase"/>
    <property type="match status" value="1"/>
</dbReference>
<dbReference type="PIRSF" id="PIRSF000193">
    <property type="entry name" value="Pyrrol-5-carb_rd"/>
    <property type="match status" value="1"/>
</dbReference>
<dbReference type="GO" id="GO:0055129">
    <property type="term" value="P:L-proline biosynthetic process"/>
    <property type="evidence" value="ECO:0007669"/>
    <property type="project" value="UniProtKB-UniRule"/>
</dbReference>
<evidence type="ECO:0000259" key="12">
    <source>
        <dbReference type="Pfam" id="PF03807"/>
    </source>
</evidence>
<dbReference type="SUPFAM" id="SSF48179">
    <property type="entry name" value="6-phosphogluconate dehydrogenase C-terminal domain-like"/>
    <property type="match status" value="1"/>
</dbReference>
<dbReference type="UniPathway" id="UPA00098">
    <property type="reaction ID" value="UER00361"/>
</dbReference>
<dbReference type="OrthoDB" id="9805754at2"/>
<sequence length="264" mass="28402">MTIGFIGFGNMAQAIAKGLLEKQLVKPQELMFSNRSEEKRQQLIKSFAVSGTSSNQTVWDESDILILAVKPYQIDEVLSGLDKTKHPFVISVAAGVTNAQLALHLKESSFLRTMPNLNSQVGEGMTAIVENDQVEQKDLDRTKEIFVAVGEVVELPESQLSAFIALAGSSPALIFMFIDTLARAGVKYGLPKDKATKIAAQAVLGSGRTVLETDQDPWTLIDQVSSPGGVTVEGILSLLKGDFAASIIESVDAMVDKNDDMSKG</sequence>
<comment type="function">
    <text evidence="8 9">Catalyzes the reduction of 1-pyrroline-5-carboxylate (PCA) to L-proline.</text>
</comment>
<dbReference type="AlphaFoldDB" id="A0A2T0W779"/>
<accession>A0A2T0W779</accession>
<keyword evidence="6 9" id="KW-0521">NADP</keyword>
<evidence type="ECO:0000313" key="15">
    <source>
        <dbReference type="Proteomes" id="UP000238205"/>
    </source>
</evidence>
<evidence type="ECO:0000256" key="2">
    <source>
        <dbReference type="ARBA" id="ARBA00005525"/>
    </source>
</evidence>
<evidence type="ECO:0000259" key="13">
    <source>
        <dbReference type="Pfam" id="PF14748"/>
    </source>
</evidence>
<reference evidence="14 15" key="1">
    <citation type="submission" date="2018-03" db="EMBL/GenBank/DDBJ databases">
        <title>Genomic Encyclopedia of Archaeal and Bacterial Type Strains, Phase II (KMG-II): from individual species to whole genera.</title>
        <authorList>
            <person name="Goeker M."/>
        </authorList>
    </citation>
    <scope>NUCLEOTIDE SEQUENCE [LARGE SCALE GENOMIC DNA]</scope>
    <source>
        <strain evidence="14 15">DSM 13175</strain>
    </source>
</reference>
<dbReference type="Pfam" id="PF14748">
    <property type="entry name" value="P5CR_dimer"/>
    <property type="match status" value="1"/>
</dbReference>
<keyword evidence="15" id="KW-1185">Reference proteome</keyword>
<dbReference type="PANTHER" id="PTHR11645">
    <property type="entry name" value="PYRROLINE-5-CARBOXYLATE REDUCTASE"/>
    <property type="match status" value="1"/>
</dbReference>
<dbReference type="InterPro" id="IPR008927">
    <property type="entry name" value="6-PGluconate_DH-like_C_sf"/>
</dbReference>
<keyword evidence="5 9" id="KW-0641">Proline biosynthesis</keyword>
<feature type="binding site" evidence="11">
    <location>
        <begin position="6"/>
        <end position="11"/>
    </location>
    <ligand>
        <name>NADP(+)</name>
        <dbReference type="ChEBI" id="CHEBI:58349"/>
    </ligand>
</feature>
<comment type="pathway">
    <text evidence="9">Amino-acid biosynthesis; L-proline biosynthesis; L-proline from L-glutamate 5-semialdehyde: step 1/1.</text>
</comment>
<evidence type="ECO:0000256" key="11">
    <source>
        <dbReference type="PIRSR" id="PIRSR000193-1"/>
    </source>
</evidence>
<dbReference type="EC" id="1.5.1.2" evidence="9 10"/>
<feature type="domain" description="Pyrroline-5-carboxylate reductase catalytic N-terminal" evidence="12">
    <location>
        <begin position="2"/>
        <end position="95"/>
    </location>
</feature>
<proteinExistence type="inferred from homology"/>
<feature type="binding site" evidence="11">
    <location>
        <begin position="68"/>
        <end position="71"/>
    </location>
    <ligand>
        <name>NADP(+)</name>
        <dbReference type="ChEBI" id="CHEBI:58349"/>
    </ligand>
</feature>
<dbReference type="InterPro" id="IPR036291">
    <property type="entry name" value="NAD(P)-bd_dom_sf"/>
</dbReference>
<keyword evidence="3 9" id="KW-0963">Cytoplasm</keyword>
<evidence type="ECO:0000256" key="4">
    <source>
        <dbReference type="ARBA" id="ARBA00022605"/>
    </source>
</evidence>
<comment type="caution">
    <text evidence="14">The sequence shown here is derived from an EMBL/GenBank/DDBJ whole genome shotgun (WGS) entry which is preliminary data.</text>
</comment>
<dbReference type="EMBL" id="PVTO01000010">
    <property type="protein sequence ID" value="PRY82552.1"/>
    <property type="molecule type" value="Genomic_DNA"/>
</dbReference>
<evidence type="ECO:0000256" key="9">
    <source>
        <dbReference type="HAMAP-Rule" id="MF_01925"/>
    </source>
</evidence>